<dbReference type="EMBL" id="FOHI01000005">
    <property type="protein sequence ID" value="SET32764.1"/>
    <property type="molecule type" value="Genomic_DNA"/>
</dbReference>
<evidence type="ECO:0000313" key="2">
    <source>
        <dbReference type="Proteomes" id="UP000183339"/>
    </source>
</evidence>
<sequence length="85" mass="9066">MNRTSQMDKFGGQYFGNCPLQSAPGALSTLNRSKETGTIKTFPIGCQFQFVNFGSAFEVSSAAPESGKRSMLLDGRVVVSPAITV</sequence>
<evidence type="ECO:0000313" key="1">
    <source>
        <dbReference type="EMBL" id="SET32764.1"/>
    </source>
</evidence>
<organism evidence="1 2">
    <name type="scientific">Nitrosospira multiformis</name>
    <dbReference type="NCBI Taxonomy" id="1231"/>
    <lineage>
        <taxon>Bacteria</taxon>
        <taxon>Pseudomonadati</taxon>
        <taxon>Pseudomonadota</taxon>
        <taxon>Betaproteobacteria</taxon>
        <taxon>Nitrosomonadales</taxon>
        <taxon>Nitrosomonadaceae</taxon>
        <taxon>Nitrosospira</taxon>
    </lineage>
</organism>
<accession>A0A1I0DKS5</accession>
<reference evidence="1 2" key="1">
    <citation type="submission" date="2016-10" db="EMBL/GenBank/DDBJ databases">
        <authorList>
            <person name="de Groot N.N."/>
        </authorList>
    </citation>
    <scope>NUCLEOTIDE SEQUENCE [LARGE SCALE GENOMIC DNA]</scope>
    <source>
        <strain evidence="1 2">Nl7</strain>
    </source>
</reference>
<dbReference type="Proteomes" id="UP000183339">
    <property type="component" value="Unassembled WGS sequence"/>
</dbReference>
<gene>
    <name evidence="1" type="ORF">SAMN05216412_10528</name>
</gene>
<proteinExistence type="predicted"/>
<dbReference type="AlphaFoldDB" id="A0A1I0DKS5"/>
<protein>
    <submittedName>
        <fullName evidence="1">Uncharacterized protein</fullName>
    </submittedName>
</protein>
<name>A0A1I0DKS5_9PROT</name>